<organism evidence="2 3">
    <name type="scientific">Gossypium australe</name>
    <dbReference type="NCBI Taxonomy" id="47621"/>
    <lineage>
        <taxon>Eukaryota</taxon>
        <taxon>Viridiplantae</taxon>
        <taxon>Streptophyta</taxon>
        <taxon>Embryophyta</taxon>
        <taxon>Tracheophyta</taxon>
        <taxon>Spermatophyta</taxon>
        <taxon>Magnoliopsida</taxon>
        <taxon>eudicotyledons</taxon>
        <taxon>Gunneridae</taxon>
        <taxon>Pentapetalae</taxon>
        <taxon>rosids</taxon>
        <taxon>malvids</taxon>
        <taxon>Malvales</taxon>
        <taxon>Malvaceae</taxon>
        <taxon>Malvoideae</taxon>
        <taxon>Gossypium</taxon>
    </lineage>
</organism>
<dbReference type="EMBL" id="SMMG02000006">
    <property type="protein sequence ID" value="KAA3469058.1"/>
    <property type="molecule type" value="Genomic_DNA"/>
</dbReference>
<dbReference type="Proteomes" id="UP000325315">
    <property type="component" value="Unassembled WGS sequence"/>
</dbReference>
<keyword evidence="1" id="KW-0812">Transmembrane</keyword>
<keyword evidence="3" id="KW-1185">Reference proteome</keyword>
<evidence type="ECO:0000313" key="3">
    <source>
        <dbReference type="Proteomes" id="UP000325315"/>
    </source>
</evidence>
<dbReference type="OrthoDB" id="1919458at2759"/>
<keyword evidence="1" id="KW-1133">Transmembrane helix</keyword>
<protein>
    <submittedName>
        <fullName evidence="2">NAC domain-containing protein 7-like isoform X2</fullName>
    </submittedName>
</protein>
<evidence type="ECO:0000313" key="2">
    <source>
        <dbReference type="EMBL" id="KAA3469058.1"/>
    </source>
</evidence>
<keyword evidence="1" id="KW-0472">Membrane</keyword>
<dbReference type="AlphaFoldDB" id="A0A5B6VJ44"/>
<reference evidence="3" key="1">
    <citation type="journal article" date="2019" name="Plant Biotechnol. J.">
        <title>Genome sequencing of the Australian wild diploid species Gossypium australe highlights disease resistance and delayed gland morphogenesis.</title>
        <authorList>
            <person name="Cai Y."/>
            <person name="Cai X."/>
            <person name="Wang Q."/>
            <person name="Wang P."/>
            <person name="Zhang Y."/>
            <person name="Cai C."/>
            <person name="Xu Y."/>
            <person name="Wang K."/>
            <person name="Zhou Z."/>
            <person name="Wang C."/>
            <person name="Geng S."/>
            <person name="Li B."/>
            <person name="Dong Q."/>
            <person name="Hou Y."/>
            <person name="Wang H."/>
            <person name="Ai P."/>
            <person name="Liu Z."/>
            <person name="Yi F."/>
            <person name="Sun M."/>
            <person name="An G."/>
            <person name="Cheng J."/>
            <person name="Zhang Y."/>
            <person name="Shi Q."/>
            <person name="Xie Y."/>
            <person name="Shi X."/>
            <person name="Chang Y."/>
            <person name="Huang F."/>
            <person name="Chen Y."/>
            <person name="Hong S."/>
            <person name="Mi L."/>
            <person name="Sun Q."/>
            <person name="Zhang L."/>
            <person name="Zhou B."/>
            <person name="Peng R."/>
            <person name="Zhang X."/>
            <person name="Liu F."/>
        </authorList>
    </citation>
    <scope>NUCLEOTIDE SEQUENCE [LARGE SCALE GENOMIC DNA]</scope>
    <source>
        <strain evidence="3">cv. PA1801</strain>
    </source>
</reference>
<comment type="caution">
    <text evidence="2">The sequence shown here is derived from an EMBL/GenBank/DDBJ whole genome shotgun (WGS) entry which is preliminary data.</text>
</comment>
<accession>A0A5B6VJ44</accession>
<proteinExistence type="predicted"/>
<sequence length="126" mass="14688">MKGFLQYSIFFLDHKCLQVGKASANIATFIYVFMVYFSLQLVAISVLQAMFVVVDSACAQCMQFMEKYKQIELSFSFMLFPEREKNHNWNNLYLLAGYLRCSCIPVQEDGIRWRQEIVSPSDLQTL</sequence>
<feature type="transmembrane region" description="Helical" evidence="1">
    <location>
        <begin position="29"/>
        <end position="54"/>
    </location>
</feature>
<name>A0A5B6VJ44_9ROSI</name>
<gene>
    <name evidence="2" type="ORF">EPI10_014890</name>
</gene>
<evidence type="ECO:0000256" key="1">
    <source>
        <dbReference type="SAM" id="Phobius"/>
    </source>
</evidence>